<dbReference type="Proteomes" id="UP001162162">
    <property type="component" value="Unassembled WGS sequence"/>
</dbReference>
<dbReference type="GO" id="GO:0007218">
    <property type="term" value="P:neuropeptide signaling pathway"/>
    <property type="evidence" value="ECO:0007669"/>
    <property type="project" value="UniProtKB-KW"/>
</dbReference>
<keyword evidence="6" id="KW-0732">Signal</keyword>
<feature type="chain" id="PRO_5043631069" evidence="6">
    <location>
        <begin position="21"/>
        <end position="217"/>
    </location>
</feature>
<reference evidence="7" key="1">
    <citation type="journal article" date="2023" name="Insect Mol. Biol.">
        <title>Genome sequencing provides insights into the evolution of gene families encoding plant cell wall-degrading enzymes in longhorned beetles.</title>
        <authorList>
            <person name="Shin N.R."/>
            <person name="Okamura Y."/>
            <person name="Kirsch R."/>
            <person name="Pauchet Y."/>
        </authorList>
    </citation>
    <scope>NUCLEOTIDE SEQUENCE</scope>
    <source>
        <strain evidence="7">AMC_N1</strain>
    </source>
</reference>
<organism evidence="7 8">
    <name type="scientific">Aromia moschata</name>
    <dbReference type="NCBI Taxonomy" id="1265417"/>
    <lineage>
        <taxon>Eukaryota</taxon>
        <taxon>Metazoa</taxon>
        <taxon>Ecdysozoa</taxon>
        <taxon>Arthropoda</taxon>
        <taxon>Hexapoda</taxon>
        <taxon>Insecta</taxon>
        <taxon>Pterygota</taxon>
        <taxon>Neoptera</taxon>
        <taxon>Endopterygota</taxon>
        <taxon>Coleoptera</taxon>
        <taxon>Polyphaga</taxon>
        <taxon>Cucujiformia</taxon>
        <taxon>Chrysomeloidea</taxon>
        <taxon>Cerambycidae</taxon>
        <taxon>Cerambycinae</taxon>
        <taxon>Callichromatini</taxon>
        <taxon>Aromia</taxon>
    </lineage>
</organism>
<name>A0AAV8Y266_9CUCU</name>
<feature type="signal peptide" evidence="6">
    <location>
        <begin position="1"/>
        <end position="20"/>
    </location>
</feature>
<evidence type="ECO:0000256" key="5">
    <source>
        <dbReference type="ARBA" id="ARBA00023320"/>
    </source>
</evidence>
<evidence type="ECO:0000256" key="2">
    <source>
        <dbReference type="ARBA" id="ARBA00006356"/>
    </source>
</evidence>
<evidence type="ECO:0000313" key="7">
    <source>
        <dbReference type="EMBL" id="KAJ8945082.1"/>
    </source>
</evidence>
<dbReference type="PANTHER" id="PTHR20986">
    <property type="entry name" value="FMRFAMIDE-RELATED PEPTIDES"/>
    <property type="match status" value="1"/>
</dbReference>
<protein>
    <submittedName>
        <fullName evidence="7">Uncharacterized protein</fullName>
    </submittedName>
</protein>
<dbReference type="InterPro" id="IPR002544">
    <property type="entry name" value="FMRFamid-related_peptide-like"/>
</dbReference>
<evidence type="ECO:0000256" key="3">
    <source>
        <dbReference type="ARBA" id="ARBA00022525"/>
    </source>
</evidence>
<keyword evidence="4" id="KW-0027">Amidation</keyword>
<dbReference type="Pfam" id="PF01581">
    <property type="entry name" value="FARP"/>
    <property type="match status" value="2"/>
</dbReference>
<evidence type="ECO:0000256" key="6">
    <source>
        <dbReference type="SAM" id="SignalP"/>
    </source>
</evidence>
<evidence type="ECO:0000313" key="8">
    <source>
        <dbReference type="Proteomes" id="UP001162162"/>
    </source>
</evidence>
<gene>
    <name evidence="7" type="ORF">NQ318_005262</name>
</gene>
<keyword evidence="3" id="KW-0964">Secreted</keyword>
<dbReference type="PANTHER" id="PTHR20986:SF24">
    <property type="entry name" value="FMRFAMIDE-LIKE NEUROPEPTIDES 1"/>
    <property type="match status" value="1"/>
</dbReference>
<accession>A0AAV8Y266</accession>
<proteinExistence type="inferred from homology"/>
<dbReference type="AlphaFoldDB" id="A0AAV8Y266"/>
<keyword evidence="8" id="KW-1185">Reference proteome</keyword>
<evidence type="ECO:0000256" key="1">
    <source>
        <dbReference type="ARBA" id="ARBA00004613"/>
    </source>
</evidence>
<keyword evidence="5" id="KW-0527">Neuropeptide</keyword>
<comment type="similarity">
    <text evidence="2">Belongs to the FARP (FMRFamide related peptide) family.</text>
</comment>
<comment type="caution">
    <text evidence="7">The sequence shown here is derived from an EMBL/GenBank/DDBJ whole genome shotgun (WGS) entry which is preliminary data.</text>
</comment>
<dbReference type="EMBL" id="JAPWTK010000228">
    <property type="protein sequence ID" value="KAJ8945082.1"/>
    <property type="molecule type" value="Genomic_DNA"/>
</dbReference>
<dbReference type="InterPro" id="IPR051041">
    <property type="entry name" value="FMRFamide-related_np"/>
</dbReference>
<comment type="subcellular location">
    <subcellularLocation>
        <location evidence="1">Secreted</location>
    </subcellularLocation>
</comment>
<dbReference type="GO" id="GO:0005576">
    <property type="term" value="C:extracellular region"/>
    <property type="evidence" value="ECO:0007669"/>
    <property type="project" value="UniProtKB-SubCell"/>
</dbReference>
<evidence type="ECO:0000256" key="4">
    <source>
        <dbReference type="ARBA" id="ARBA00022815"/>
    </source>
</evidence>
<sequence length="217" mass="24583">MILSLVAGPLLLLLQRSCLAAPDDFYPETAADAYALYPEDLSGDGAAGGGDVEVRRRSSNFLRFGRAKGRYDGGDDGAYDDDYEEYARPTRRTEKNDHFIRFGRGKQDQFLRFGRDPRRAARSKSMYIRFGRSIHNEETSAKRSKREAIAEDKRSDAFLRFGRNSNFMRFGRDPSEIDTHGQPDLLKLKQLSEPTLIHLLTQIIARRQADKQCASAA</sequence>